<dbReference type="GO" id="GO:0016757">
    <property type="term" value="F:glycosyltransferase activity"/>
    <property type="evidence" value="ECO:0007669"/>
    <property type="project" value="UniProtKB-KW"/>
</dbReference>
<evidence type="ECO:0000256" key="3">
    <source>
        <dbReference type="ARBA" id="ARBA00022676"/>
    </source>
</evidence>
<keyword evidence="8 9" id="KW-0961">Cell wall biogenesis/degradation</keyword>
<dbReference type="CDD" id="cd16913">
    <property type="entry name" value="YkuD_like"/>
    <property type="match status" value="1"/>
</dbReference>
<evidence type="ECO:0000313" key="13">
    <source>
        <dbReference type="Proteomes" id="UP000254337"/>
    </source>
</evidence>
<protein>
    <submittedName>
        <fullName evidence="12">L,D-transpeptidase</fullName>
    </submittedName>
</protein>
<proteinExistence type="inferred from homology"/>
<organism evidence="12 13">
    <name type="scientific">Megasphaera stantonii</name>
    <dbReference type="NCBI Taxonomy" id="2144175"/>
    <lineage>
        <taxon>Bacteria</taxon>
        <taxon>Bacillati</taxon>
        <taxon>Bacillota</taxon>
        <taxon>Negativicutes</taxon>
        <taxon>Veillonellales</taxon>
        <taxon>Veillonellaceae</taxon>
        <taxon>Megasphaera</taxon>
    </lineage>
</organism>
<evidence type="ECO:0000256" key="7">
    <source>
        <dbReference type="ARBA" id="ARBA00022984"/>
    </source>
</evidence>
<sequence>MPPDVTVEIKKAPAETTPKPRKQTEQGRKIGINAASRMLILYENGKKVRMYHVGVGTPSTPTPPGFYSVQTKEVDPTWIDPSDTTVQIPAGPENPLGYRWIGFHGTYGIHGTNNPSSVGYYVSNGCVRMHEKDVEELYPLVSIGTPVMVYYDRIVIDSAADHTVSYYIYPDGYGWQPLTVQDVRRALAGYGVENFVTAESIAAKIAASDGQPTYIAKAYDLYVNRKKLPLRALKAHGITYLPAVAVATVLRLDLHWDNSRRLLTSPYGSAPGVVRNNVVYVNAAFADRLFHLSGTLTGDLIYNMQSQAPPAPKAAVSVTISPTDGPSLKTT</sequence>
<dbReference type="OrthoDB" id="9787225at2"/>
<dbReference type="Gene3D" id="2.40.440.10">
    <property type="entry name" value="L,D-transpeptidase catalytic domain-like"/>
    <property type="match status" value="1"/>
</dbReference>
<dbReference type="PANTHER" id="PTHR30582">
    <property type="entry name" value="L,D-TRANSPEPTIDASE"/>
    <property type="match status" value="1"/>
</dbReference>
<evidence type="ECO:0000259" key="11">
    <source>
        <dbReference type="PROSITE" id="PS52029"/>
    </source>
</evidence>
<dbReference type="EMBL" id="CP029462">
    <property type="protein sequence ID" value="AXL22399.1"/>
    <property type="molecule type" value="Genomic_DNA"/>
</dbReference>
<dbReference type="GO" id="GO:0005576">
    <property type="term" value="C:extracellular region"/>
    <property type="evidence" value="ECO:0007669"/>
    <property type="project" value="TreeGrafter"/>
</dbReference>
<dbReference type="GO" id="GO:0018104">
    <property type="term" value="P:peptidoglycan-protein cross-linking"/>
    <property type="evidence" value="ECO:0007669"/>
    <property type="project" value="TreeGrafter"/>
</dbReference>
<dbReference type="SUPFAM" id="SSF141523">
    <property type="entry name" value="L,D-transpeptidase catalytic domain-like"/>
    <property type="match status" value="1"/>
</dbReference>
<keyword evidence="13" id="KW-1185">Reference proteome</keyword>
<comment type="pathway">
    <text evidence="1 9">Cell wall biogenesis; peptidoglycan biosynthesis.</text>
</comment>
<evidence type="ECO:0000256" key="8">
    <source>
        <dbReference type="ARBA" id="ARBA00023316"/>
    </source>
</evidence>
<keyword evidence="6 9" id="KW-0133">Cell shape</keyword>
<evidence type="ECO:0000256" key="6">
    <source>
        <dbReference type="ARBA" id="ARBA00022960"/>
    </source>
</evidence>
<dbReference type="Proteomes" id="UP000254337">
    <property type="component" value="Chromosome"/>
</dbReference>
<dbReference type="InterPro" id="IPR038063">
    <property type="entry name" value="Transpep_catalytic_dom"/>
</dbReference>
<evidence type="ECO:0000256" key="1">
    <source>
        <dbReference type="ARBA" id="ARBA00004752"/>
    </source>
</evidence>
<dbReference type="GO" id="GO:0071555">
    <property type="term" value="P:cell wall organization"/>
    <property type="evidence" value="ECO:0007669"/>
    <property type="project" value="UniProtKB-UniRule"/>
</dbReference>
<feature type="active site" description="Nucleophile" evidence="9">
    <location>
        <position position="126"/>
    </location>
</feature>
<dbReference type="PROSITE" id="PS52029">
    <property type="entry name" value="LD_TPASE"/>
    <property type="match status" value="1"/>
</dbReference>
<evidence type="ECO:0000313" key="12">
    <source>
        <dbReference type="EMBL" id="AXL22399.1"/>
    </source>
</evidence>
<dbReference type="AlphaFoldDB" id="A0A346B2Q6"/>
<dbReference type="InterPro" id="IPR050979">
    <property type="entry name" value="LD-transpeptidase"/>
</dbReference>
<feature type="active site" description="Proton donor/acceptor" evidence="9">
    <location>
        <position position="110"/>
    </location>
</feature>
<dbReference type="UniPathway" id="UPA00219"/>
<dbReference type="Pfam" id="PF03734">
    <property type="entry name" value="YkuD"/>
    <property type="match status" value="1"/>
</dbReference>
<evidence type="ECO:0000256" key="2">
    <source>
        <dbReference type="ARBA" id="ARBA00005992"/>
    </source>
</evidence>
<evidence type="ECO:0000256" key="5">
    <source>
        <dbReference type="ARBA" id="ARBA00022801"/>
    </source>
</evidence>
<feature type="region of interest" description="Disordered" evidence="10">
    <location>
        <begin position="1"/>
        <end position="29"/>
    </location>
</feature>
<evidence type="ECO:0000256" key="9">
    <source>
        <dbReference type="PROSITE-ProRule" id="PRU01373"/>
    </source>
</evidence>
<dbReference type="GO" id="GO:0071972">
    <property type="term" value="F:peptidoglycan L,D-transpeptidase activity"/>
    <property type="evidence" value="ECO:0007669"/>
    <property type="project" value="TreeGrafter"/>
</dbReference>
<comment type="similarity">
    <text evidence="2">Belongs to the YkuD family.</text>
</comment>
<dbReference type="KEGG" id="meg:DKB62_07575"/>
<evidence type="ECO:0000256" key="10">
    <source>
        <dbReference type="SAM" id="MobiDB-lite"/>
    </source>
</evidence>
<feature type="domain" description="L,D-TPase catalytic" evidence="11">
    <location>
        <begin position="28"/>
        <end position="150"/>
    </location>
</feature>
<keyword evidence="3" id="KW-0328">Glycosyltransferase</keyword>
<keyword evidence="7 9" id="KW-0573">Peptidoglycan synthesis</keyword>
<accession>A0A346B2Q6</accession>
<dbReference type="PANTHER" id="PTHR30582:SF24">
    <property type="entry name" value="L,D-TRANSPEPTIDASE ERFK_SRFK-RELATED"/>
    <property type="match status" value="1"/>
</dbReference>
<name>A0A346B2Q6_9FIRM</name>
<evidence type="ECO:0000256" key="4">
    <source>
        <dbReference type="ARBA" id="ARBA00022679"/>
    </source>
</evidence>
<dbReference type="InterPro" id="IPR005490">
    <property type="entry name" value="LD_TPept_cat_dom"/>
</dbReference>
<dbReference type="GO" id="GO:0008360">
    <property type="term" value="P:regulation of cell shape"/>
    <property type="evidence" value="ECO:0007669"/>
    <property type="project" value="UniProtKB-UniRule"/>
</dbReference>
<gene>
    <name evidence="12" type="ORF">DKB62_07575</name>
</gene>
<keyword evidence="5" id="KW-0378">Hydrolase</keyword>
<reference evidence="12 13" key="1">
    <citation type="submission" date="2018-05" db="EMBL/GenBank/DDBJ databases">
        <title>Complete genome sequence of Megasphaera sp. AJH120T, isolated from the ceca of a chicken.</title>
        <authorList>
            <person name="Maki J."/>
            <person name="Looft T."/>
        </authorList>
    </citation>
    <scope>NUCLEOTIDE SEQUENCE [LARGE SCALE GENOMIC DNA]</scope>
    <source>
        <strain evidence="12 13">AJH120</strain>
    </source>
</reference>
<keyword evidence="4" id="KW-0808">Transferase</keyword>